<reference evidence="2 3" key="1">
    <citation type="submission" date="2020-07" db="EMBL/GenBank/DDBJ databases">
        <title>Comparative genomics of pyrophilous fungi reveals a link between fire events and developmental genes.</title>
        <authorList>
            <consortium name="DOE Joint Genome Institute"/>
            <person name="Steindorff A.S."/>
            <person name="Carver A."/>
            <person name="Calhoun S."/>
            <person name="Stillman K."/>
            <person name="Liu H."/>
            <person name="Lipzen A."/>
            <person name="Pangilinan J."/>
            <person name="Labutti K."/>
            <person name="Bruns T.D."/>
            <person name="Grigoriev I.V."/>
        </authorList>
    </citation>
    <scope>NUCLEOTIDE SEQUENCE [LARGE SCALE GENOMIC DNA]</scope>
    <source>
        <strain evidence="2 3">CBS 144469</strain>
    </source>
</reference>
<evidence type="ECO:0000313" key="2">
    <source>
        <dbReference type="EMBL" id="KAF6741424.1"/>
    </source>
</evidence>
<evidence type="ECO:0000313" key="3">
    <source>
        <dbReference type="Proteomes" id="UP000521943"/>
    </source>
</evidence>
<feature type="compositionally biased region" description="Polar residues" evidence="1">
    <location>
        <begin position="139"/>
        <end position="156"/>
    </location>
</feature>
<protein>
    <recommendedName>
        <fullName evidence="4">Myb/SANT-like domain-containing protein</fullName>
    </recommendedName>
</protein>
<evidence type="ECO:0008006" key="4">
    <source>
        <dbReference type="Google" id="ProtNLM"/>
    </source>
</evidence>
<dbReference type="EMBL" id="JACGCI010000248">
    <property type="protein sequence ID" value="KAF6741424.1"/>
    <property type="molecule type" value="Genomic_DNA"/>
</dbReference>
<feature type="compositionally biased region" description="Acidic residues" evidence="1">
    <location>
        <begin position="173"/>
        <end position="182"/>
    </location>
</feature>
<comment type="caution">
    <text evidence="2">The sequence shown here is derived from an EMBL/GenBank/DDBJ whole genome shotgun (WGS) entry which is preliminary data.</text>
</comment>
<gene>
    <name evidence="2" type="ORF">DFP72DRAFT_862313</name>
</gene>
<evidence type="ECO:0000256" key="1">
    <source>
        <dbReference type="SAM" id="MobiDB-lite"/>
    </source>
</evidence>
<name>A0A8H6LT91_9AGAR</name>
<accession>A0A8H6LT91</accession>
<dbReference type="Proteomes" id="UP000521943">
    <property type="component" value="Unassembled WGS sequence"/>
</dbReference>
<feature type="region of interest" description="Disordered" evidence="1">
    <location>
        <begin position="139"/>
        <end position="212"/>
    </location>
</feature>
<proteinExistence type="predicted"/>
<organism evidence="2 3">
    <name type="scientific">Ephemerocybe angulata</name>
    <dbReference type="NCBI Taxonomy" id="980116"/>
    <lineage>
        <taxon>Eukaryota</taxon>
        <taxon>Fungi</taxon>
        <taxon>Dikarya</taxon>
        <taxon>Basidiomycota</taxon>
        <taxon>Agaricomycotina</taxon>
        <taxon>Agaricomycetes</taxon>
        <taxon>Agaricomycetidae</taxon>
        <taxon>Agaricales</taxon>
        <taxon>Agaricineae</taxon>
        <taxon>Psathyrellaceae</taxon>
        <taxon>Ephemerocybe</taxon>
    </lineage>
</organism>
<keyword evidence="3" id="KW-1185">Reference proteome</keyword>
<dbReference type="AlphaFoldDB" id="A0A8H6LT91"/>
<sequence length="317" mass="34311">MSPSAVWAEREISGLLAFFINNKAEAGDNGNFKKTMFERAAASIAPLLAKGPAKSYRTCQNKWAAVCLFLLSGAKDVPYGLRNQGCLWVGVGCTTGATITPETASSWDAYVAKHPDAKPFHNHGWAHLSHVATLMPSPTTTTNVFHPTSTQSSQDISESDTETPDLNGNSQEVPDDEEDESQADSPNATPALPPTSRKRPACDPSTPAPKKRVCTTGATALQDMAASFAHFGDVMATALAPPSVSVAPTPRHCMDAIATARKTKLWLTCPQFVELINIFRQDASACDVYMCVFDDEDLRMEWVARLINLPTPIFAYF</sequence>
<dbReference type="OrthoDB" id="3186724at2759"/>